<dbReference type="Proteomes" id="UP000001542">
    <property type="component" value="Unassembled WGS sequence"/>
</dbReference>
<dbReference type="RefSeq" id="XP_001325542.1">
    <property type="nucleotide sequence ID" value="XM_001325507.1"/>
</dbReference>
<dbReference type="AlphaFoldDB" id="A2E1X0"/>
<protein>
    <submittedName>
        <fullName evidence="1">Uncharacterized protein</fullName>
    </submittedName>
</protein>
<organism evidence="1 2">
    <name type="scientific">Trichomonas vaginalis (strain ATCC PRA-98 / G3)</name>
    <dbReference type="NCBI Taxonomy" id="412133"/>
    <lineage>
        <taxon>Eukaryota</taxon>
        <taxon>Metamonada</taxon>
        <taxon>Parabasalia</taxon>
        <taxon>Trichomonadida</taxon>
        <taxon>Trichomonadidae</taxon>
        <taxon>Trichomonas</taxon>
    </lineage>
</organism>
<sequence length="239" mass="28207">MSSNSNTDNNEEFVWYDCRFVTNPAVHDYLLDSLRPNFKEYLDYLKIHRKCIYIKPIPFFVSLNLNDPVNVIVAQLVREELICTEGLFYFYLKVQNVASHKTIFDLFSPQNSTNCLNDFPIIIIKVIPRRKNESFFIDNLTRAKHNVHKVYGAMDDIRNHDYMFYLFKDIHLKYEYFDLIGLLTVGKNKRESIRSSEIRNESVIPPLRILASKAFKRATEWITQKLTDLSNALTYTENN</sequence>
<dbReference type="KEGG" id="tva:4771289"/>
<evidence type="ECO:0000313" key="1">
    <source>
        <dbReference type="EMBL" id="EAY13319.1"/>
    </source>
</evidence>
<proteinExistence type="predicted"/>
<keyword evidence="2" id="KW-1185">Reference proteome</keyword>
<accession>A2E1X0</accession>
<dbReference type="EMBL" id="DS113287">
    <property type="protein sequence ID" value="EAY13319.1"/>
    <property type="molecule type" value="Genomic_DNA"/>
</dbReference>
<dbReference type="VEuPathDB" id="TrichDB:TVAGG3_0036450"/>
<reference evidence="1" key="1">
    <citation type="submission" date="2006-10" db="EMBL/GenBank/DDBJ databases">
        <authorList>
            <person name="Amadeo P."/>
            <person name="Zhao Q."/>
            <person name="Wortman J."/>
            <person name="Fraser-Liggett C."/>
            <person name="Carlton J."/>
        </authorList>
    </citation>
    <scope>NUCLEOTIDE SEQUENCE</scope>
    <source>
        <strain evidence="1">G3</strain>
    </source>
</reference>
<evidence type="ECO:0000313" key="2">
    <source>
        <dbReference type="Proteomes" id="UP000001542"/>
    </source>
</evidence>
<gene>
    <name evidence="1" type="ORF">TVAG_164290</name>
</gene>
<dbReference type="VEuPathDB" id="TrichDB:TVAG_164290"/>
<reference evidence="1" key="2">
    <citation type="journal article" date="2007" name="Science">
        <title>Draft genome sequence of the sexually transmitted pathogen Trichomonas vaginalis.</title>
        <authorList>
            <person name="Carlton J.M."/>
            <person name="Hirt R.P."/>
            <person name="Silva J.C."/>
            <person name="Delcher A.L."/>
            <person name="Schatz M."/>
            <person name="Zhao Q."/>
            <person name="Wortman J.R."/>
            <person name="Bidwell S.L."/>
            <person name="Alsmark U.C.M."/>
            <person name="Besteiro S."/>
            <person name="Sicheritz-Ponten T."/>
            <person name="Noel C.J."/>
            <person name="Dacks J.B."/>
            <person name="Foster P.G."/>
            <person name="Simillion C."/>
            <person name="Van de Peer Y."/>
            <person name="Miranda-Saavedra D."/>
            <person name="Barton G.J."/>
            <person name="Westrop G.D."/>
            <person name="Mueller S."/>
            <person name="Dessi D."/>
            <person name="Fiori P.L."/>
            <person name="Ren Q."/>
            <person name="Paulsen I."/>
            <person name="Zhang H."/>
            <person name="Bastida-Corcuera F.D."/>
            <person name="Simoes-Barbosa A."/>
            <person name="Brown M.T."/>
            <person name="Hayes R.D."/>
            <person name="Mukherjee M."/>
            <person name="Okumura C.Y."/>
            <person name="Schneider R."/>
            <person name="Smith A.J."/>
            <person name="Vanacova S."/>
            <person name="Villalvazo M."/>
            <person name="Haas B.J."/>
            <person name="Pertea M."/>
            <person name="Feldblyum T.V."/>
            <person name="Utterback T.R."/>
            <person name="Shu C.L."/>
            <person name="Osoegawa K."/>
            <person name="de Jong P.J."/>
            <person name="Hrdy I."/>
            <person name="Horvathova L."/>
            <person name="Zubacova Z."/>
            <person name="Dolezal P."/>
            <person name="Malik S.B."/>
            <person name="Logsdon J.M. Jr."/>
            <person name="Henze K."/>
            <person name="Gupta A."/>
            <person name="Wang C.C."/>
            <person name="Dunne R.L."/>
            <person name="Upcroft J.A."/>
            <person name="Upcroft P."/>
            <person name="White O."/>
            <person name="Salzberg S.L."/>
            <person name="Tang P."/>
            <person name="Chiu C.-H."/>
            <person name="Lee Y.-S."/>
            <person name="Embley T.M."/>
            <person name="Coombs G.H."/>
            <person name="Mottram J.C."/>
            <person name="Tachezy J."/>
            <person name="Fraser-Liggett C.M."/>
            <person name="Johnson P.J."/>
        </authorList>
    </citation>
    <scope>NUCLEOTIDE SEQUENCE [LARGE SCALE GENOMIC DNA]</scope>
    <source>
        <strain evidence="1">G3</strain>
    </source>
</reference>
<name>A2E1X0_TRIV3</name>
<dbReference type="InParanoid" id="A2E1X0"/>